<reference evidence="4 5" key="1">
    <citation type="submission" date="2018-01" db="EMBL/GenBank/DDBJ databases">
        <title>The draft genome of Hanstruepera neustonica JCM19743.</title>
        <authorList>
            <person name="He R.-H."/>
            <person name="Du Z.-J."/>
        </authorList>
    </citation>
    <scope>NUCLEOTIDE SEQUENCE [LARGE SCALE GENOMIC DNA]</scope>
    <source>
        <strain evidence="4 5">JCM19743</strain>
    </source>
</reference>
<keyword evidence="5" id="KW-1185">Reference proteome</keyword>
<feature type="chain" id="PRO_5014373162" description="Secretion system C-terminal sorting domain-containing protein" evidence="2">
    <location>
        <begin position="19"/>
        <end position="234"/>
    </location>
</feature>
<name>A0A2K1DZ89_9FLAO</name>
<evidence type="ECO:0000313" key="5">
    <source>
        <dbReference type="Proteomes" id="UP000236641"/>
    </source>
</evidence>
<evidence type="ECO:0000256" key="2">
    <source>
        <dbReference type="SAM" id="SignalP"/>
    </source>
</evidence>
<evidence type="ECO:0000256" key="1">
    <source>
        <dbReference type="ARBA" id="ARBA00022729"/>
    </source>
</evidence>
<dbReference type="RefSeq" id="WP_103051870.1">
    <property type="nucleotide sequence ID" value="NZ_POWF01000003.1"/>
</dbReference>
<dbReference type="InterPro" id="IPR026444">
    <property type="entry name" value="Secre_tail"/>
</dbReference>
<accession>A0A2K1DZ89</accession>
<dbReference type="Gene3D" id="2.40.128.270">
    <property type="match status" value="1"/>
</dbReference>
<evidence type="ECO:0000259" key="3">
    <source>
        <dbReference type="Pfam" id="PF18962"/>
    </source>
</evidence>
<proteinExistence type="predicted"/>
<evidence type="ECO:0000313" key="4">
    <source>
        <dbReference type="EMBL" id="PNQ73346.1"/>
    </source>
</evidence>
<dbReference type="InterPro" id="IPR038670">
    <property type="entry name" value="HslJ-like_sf"/>
</dbReference>
<feature type="domain" description="Secretion system C-terminal sorting" evidence="3">
    <location>
        <begin position="161"/>
        <end position="231"/>
    </location>
</feature>
<dbReference type="OrthoDB" id="1433593at2"/>
<dbReference type="Proteomes" id="UP000236641">
    <property type="component" value="Unassembled WGS sequence"/>
</dbReference>
<feature type="signal peptide" evidence="2">
    <location>
        <begin position="1"/>
        <end position="18"/>
    </location>
</feature>
<comment type="caution">
    <text evidence="4">The sequence shown here is derived from an EMBL/GenBank/DDBJ whole genome shotgun (WGS) entry which is preliminary data.</text>
</comment>
<dbReference type="Pfam" id="PF18962">
    <property type="entry name" value="Por_Secre_tail"/>
    <property type="match status" value="1"/>
</dbReference>
<dbReference type="EMBL" id="POWF01000003">
    <property type="protein sequence ID" value="PNQ73346.1"/>
    <property type="molecule type" value="Genomic_DNA"/>
</dbReference>
<dbReference type="AlphaFoldDB" id="A0A2K1DZ89"/>
<protein>
    <recommendedName>
        <fullName evidence="3">Secretion system C-terminal sorting domain-containing protein</fullName>
    </recommendedName>
</protein>
<gene>
    <name evidence="4" type="ORF">C1T31_07455</name>
</gene>
<keyword evidence="1 2" id="KW-0732">Signal</keyword>
<sequence length="234" mass="26606">MKKLLLIFICFISVKSFAQDPQLDDNTWYLYNVIVNGEDHIPPVNVEVTDITLDFFDGQDFHSVVCNDFFGTLNFDDAESTFTFIGIGITLINCNLTENNVYESSYFNFYGSNQSDPFTYEITNDSGMSTLIITASNGDQAIYGSVRLNVMEFKSSKIKTYPNPMINKLTVEKINTIKDLKVNVYNLQGRLMFSEMLEGDQNSIINVESLDKGIYFFVFEGDGFKSKTTKIIKQ</sequence>
<dbReference type="NCBIfam" id="TIGR04183">
    <property type="entry name" value="Por_Secre_tail"/>
    <property type="match status" value="1"/>
</dbReference>
<organism evidence="4 5">
    <name type="scientific">Hanstruepera neustonica</name>
    <dbReference type="NCBI Taxonomy" id="1445657"/>
    <lineage>
        <taxon>Bacteria</taxon>
        <taxon>Pseudomonadati</taxon>
        <taxon>Bacteroidota</taxon>
        <taxon>Flavobacteriia</taxon>
        <taxon>Flavobacteriales</taxon>
        <taxon>Flavobacteriaceae</taxon>
        <taxon>Hanstruepera</taxon>
    </lineage>
</organism>